<keyword evidence="1" id="KW-0732">Signal</keyword>
<dbReference type="InterPro" id="IPR036761">
    <property type="entry name" value="TTHA0802/YceI-like_sf"/>
</dbReference>
<feature type="chain" id="PRO_5015696389" description="Lipid/polyisoprenoid-binding YceI-like domain-containing protein" evidence="1">
    <location>
        <begin position="20"/>
        <end position="210"/>
    </location>
</feature>
<dbReference type="SMART" id="SM00867">
    <property type="entry name" value="YceI"/>
    <property type="match status" value="1"/>
</dbReference>
<name>A0A2S0HWS3_9FLAO</name>
<dbReference type="Gene3D" id="2.40.128.110">
    <property type="entry name" value="Lipid/polyisoprenoid-binding, YceI-like"/>
    <property type="match status" value="1"/>
</dbReference>
<organism evidence="3 4">
    <name type="scientific">Pukyongia salina</name>
    <dbReference type="NCBI Taxonomy" id="2094025"/>
    <lineage>
        <taxon>Bacteria</taxon>
        <taxon>Pseudomonadati</taxon>
        <taxon>Bacteroidota</taxon>
        <taxon>Flavobacteriia</taxon>
        <taxon>Flavobacteriales</taxon>
        <taxon>Flavobacteriaceae</taxon>
        <taxon>Pukyongia</taxon>
    </lineage>
</organism>
<dbReference type="SUPFAM" id="SSF101874">
    <property type="entry name" value="YceI-like"/>
    <property type="match status" value="1"/>
</dbReference>
<dbReference type="RefSeq" id="WP_105216378.1">
    <property type="nucleotide sequence ID" value="NZ_CP027062.1"/>
</dbReference>
<dbReference type="OrthoDB" id="951410at2"/>
<feature type="domain" description="Lipid/polyisoprenoid-binding YceI-like" evidence="2">
    <location>
        <begin position="44"/>
        <end position="210"/>
    </location>
</feature>
<dbReference type="Proteomes" id="UP000238442">
    <property type="component" value="Chromosome"/>
</dbReference>
<reference evidence="3 4" key="1">
    <citation type="submission" date="2018-02" db="EMBL/GenBank/DDBJ databases">
        <title>Genomic analysis of the strain RR4-38 isolated from a seawater recirculating aquaculture system.</title>
        <authorList>
            <person name="Kim Y.-S."/>
            <person name="Jang Y.H."/>
            <person name="Kim K.-H."/>
        </authorList>
    </citation>
    <scope>NUCLEOTIDE SEQUENCE [LARGE SCALE GENOMIC DNA]</scope>
    <source>
        <strain evidence="3 4">RR4-38</strain>
    </source>
</reference>
<evidence type="ECO:0000313" key="4">
    <source>
        <dbReference type="Proteomes" id="UP000238442"/>
    </source>
</evidence>
<dbReference type="AlphaFoldDB" id="A0A2S0HWS3"/>
<proteinExistence type="predicted"/>
<protein>
    <recommendedName>
        <fullName evidence="2">Lipid/polyisoprenoid-binding YceI-like domain-containing protein</fullName>
    </recommendedName>
</protein>
<keyword evidence="4" id="KW-1185">Reference proteome</keyword>
<gene>
    <name evidence="3" type="ORF">C5O00_08095</name>
</gene>
<sequence>MNNVSFLLLLLLVLSSCNGKRTTELQQATVTESSPTDVQIDSDTLRIDMSRSIIRWKGTKMKGLGKHEGQIELEDGFFTITNSLLTGGYFIANMNSIEVTDIPTHEPVPRRRFNDHMKSADFFDTATYPVSKFEITSIQYKTNDSLFISGNLTLKDITRNISFAANYKEKTFKTGFTIDRFQWNIGYEGSWVDKTLVDKDIILEIQLFTE</sequence>
<dbReference type="KEGG" id="aue:C5O00_08095"/>
<dbReference type="Pfam" id="PF04264">
    <property type="entry name" value="YceI"/>
    <property type="match status" value="1"/>
</dbReference>
<evidence type="ECO:0000256" key="1">
    <source>
        <dbReference type="SAM" id="SignalP"/>
    </source>
</evidence>
<dbReference type="PANTHER" id="PTHR34406">
    <property type="entry name" value="PROTEIN YCEI"/>
    <property type="match status" value="1"/>
</dbReference>
<evidence type="ECO:0000259" key="2">
    <source>
        <dbReference type="SMART" id="SM00867"/>
    </source>
</evidence>
<accession>A0A2S0HWS3</accession>
<dbReference type="PANTHER" id="PTHR34406:SF1">
    <property type="entry name" value="PROTEIN YCEI"/>
    <property type="match status" value="1"/>
</dbReference>
<dbReference type="EMBL" id="CP027062">
    <property type="protein sequence ID" value="AVI51137.1"/>
    <property type="molecule type" value="Genomic_DNA"/>
</dbReference>
<evidence type="ECO:0000313" key="3">
    <source>
        <dbReference type="EMBL" id="AVI51137.1"/>
    </source>
</evidence>
<feature type="signal peptide" evidence="1">
    <location>
        <begin position="1"/>
        <end position="19"/>
    </location>
</feature>
<dbReference type="InterPro" id="IPR007372">
    <property type="entry name" value="Lipid/polyisoprenoid-bd_YceI"/>
</dbReference>